<sequence length="76" mass="8850">MIRDKLESTSVIEKWNFAQPYAVLTQTAHRQTINDRSWTRPRRHHYAYTDCSRALLGGDAVSNNALHRHFAAPERD</sequence>
<name>A0A6J5KD39_9BURK</name>
<proteinExistence type="predicted"/>
<dbReference type="EMBL" id="CADILN010000010">
    <property type="protein sequence ID" value="CAB4051830.1"/>
    <property type="molecule type" value="Genomic_DNA"/>
</dbReference>
<protein>
    <submittedName>
        <fullName evidence="1">Uncharacterized protein</fullName>
    </submittedName>
</protein>
<reference evidence="1 2" key="1">
    <citation type="submission" date="2020-04" db="EMBL/GenBank/DDBJ databases">
        <authorList>
            <person name="De Canck E."/>
        </authorList>
    </citation>
    <scope>NUCLEOTIDE SEQUENCE [LARGE SCALE GENOMIC DNA]</scope>
    <source>
        <strain evidence="1 2">LMG 9964</strain>
    </source>
</reference>
<dbReference type="GeneID" id="84319963"/>
<evidence type="ECO:0000313" key="1">
    <source>
        <dbReference type="EMBL" id="CAB4051830.1"/>
    </source>
</evidence>
<evidence type="ECO:0000313" key="2">
    <source>
        <dbReference type="Proteomes" id="UP000494102"/>
    </source>
</evidence>
<gene>
    <name evidence="1" type="ORF">LMG9964_05509</name>
</gene>
<dbReference type="AlphaFoldDB" id="A0A6J5KD39"/>
<organism evidence="1 2">
    <name type="scientific">Paraburkholderia phenoliruptrix</name>
    <dbReference type="NCBI Taxonomy" id="252970"/>
    <lineage>
        <taxon>Bacteria</taxon>
        <taxon>Pseudomonadati</taxon>
        <taxon>Pseudomonadota</taxon>
        <taxon>Betaproteobacteria</taxon>
        <taxon>Burkholderiales</taxon>
        <taxon>Burkholderiaceae</taxon>
        <taxon>Paraburkholderia</taxon>
    </lineage>
</organism>
<dbReference type="Proteomes" id="UP000494102">
    <property type="component" value="Unassembled WGS sequence"/>
</dbReference>
<accession>A0A6J5KD39</accession>
<dbReference type="RefSeq" id="WP_041746988.1">
    <property type="nucleotide sequence ID" value="NZ_CADILN010000010.1"/>
</dbReference>